<feature type="compositionally biased region" description="Polar residues" evidence="1">
    <location>
        <begin position="70"/>
        <end position="83"/>
    </location>
</feature>
<feature type="compositionally biased region" description="Low complexity" evidence="1">
    <location>
        <begin position="54"/>
        <end position="64"/>
    </location>
</feature>
<reference evidence="3 4" key="1">
    <citation type="submission" date="2024-07" db="EMBL/GenBank/DDBJ databases">
        <title>Section-level genome sequencing and comparative genomics of Aspergillus sections Usti and Cavernicolus.</title>
        <authorList>
            <consortium name="Lawrence Berkeley National Laboratory"/>
            <person name="Nybo J.L."/>
            <person name="Vesth T.C."/>
            <person name="Theobald S."/>
            <person name="Frisvad J.C."/>
            <person name="Larsen T.O."/>
            <person name="Kjaerboelling I."/>
            <person name="Rothschild-Mancinelli K."/>
            <person name="Lyhne E.K."/>
            <person name="Kogle M.E."/>
            <person name="Barry K."/>
            <person name="Clum A."/>
            <person name="Na H."/>
            <person name="Ledsgaard L."/>
            <person name="Lin J."/>
            <person name="Lipzen A."/>
            <person name="Kuo A."/>
            <person name="Riley R."/>
            <person name="Mondo S."/>
            <person name="Labutti K."/>
            <person name="Haridas S."/>
            <person name="Pangalinan J."/>
            <person name="Salamov A.A."/>
            <person name="Simmons B.A."/>
            <person name="Magnuson J.K."/>
            <person name="Chen J."/>
            <person name="Drula E."/>
            <person name="Henrissat B."/>
            <person name="Wiebenga A."/>
            <person name="Lubbers R.J."/>
            <person name="Gomes A.C."/>
            <person name="Makela M.R."/>
            <person name="Stajich J."/>
            <person name="Grigoriev I.V."/>
            <person name="Mortensen U.H."/>
            <person name="De Vries R.P."/>
            <person name="Baker S.E."/>
            <person name="Andersen M.R."/>
        </authorList>
    </citation>
    <scope>NUCLEOTIDE SEQUENCE [LARGE SCALE GENOMIC DNA]</scope>
    <source>
        <strain evidence="3 4">CBS 123904</strain>
    </source>
</reference>
<evidence type="ECO:0000313" key="4">
    <source>
        <dbReference type="Proteomes" id="UP001610446"/>
    </source>
</evidence>
<protein>
    <recommendedName>
        <fullName evidence="5">Spindle pole body-associated protein cut12 domain-containing protein</fullName>
    </recommendedName>
</protein>
<proteinExistence type="predicted"/>
<evidence type="ECO:0008006" key="5">
    <source>
        <dbReference type="Google" id="ProtNLM"/>
    </source>
</evidence>
<comment type="caution">
    <text evidence="3">The sequence shown here is derived from an EMBL/GenBank/DDBJ whole genome shotgun (WGS) entry which is preliminary data.</text>
</comment>
<gene>
    <name evidence="3" type="ORF">BJY01DRAFT_248097</name>
</gene>
<keyword evidence="4" id="KW-1185">Reference proteome</keyword>
<feature type="compositionally biased region" description="Basic and acidic residues" evidence="1">
    <location>
        <begin position="1"/>
        <end position="10"/>
    </location>
</feature>
<dbReference type="EMBL" id="JBFXLU010000079">
    <property type="protein sequence ID" value="KAL2844588.1"/>
    <property type="molecule type" value="Genomic_DNA"/>
</dbReference>
<feature type="region of interest" description="Disordered" evidence="1">
    <location>
        <begin position="115"/>
        <end position="141"/>
    </location>
</feature>
<sequence length="661" mass="75922">MADYRLDEWKGKRRTSRTSDYQSIEEFCHERPCPASDSDSESPPPDSMEGCGNSSSDSDPSSDPCRYRDTSYSNFTPEAESQGNRALLGVLRQIIDDPETPDRQKAIFVSRMVSNKGSERDAIDEEENRRREEDIRRREEKVKEREKEIEQSRTTAVRLTVENTDLRARLKDLTDHNEAINAKWPANAANGDCPDSITMKQEQAKIEDIRNQATGARDALEQMKAHIAATNAQLEYAGNILSEYRGKMVDYEQKSDQWLKRLFDYNHLLTLENINLRNRIEEIRNFVESVRQNDTSRWVNALQEAKEAQARSTQQTGSNERLTYGTIDREMPDAFETDTKMADAPEAYIPPATTRIRRRLANVKPRKRAGSPDVQVARPPECRSTISRAAETFLRLGDGKEGKETSPVRLPKKGVVGTMPRKRTRLAKGTDMVRRIEAVADAQRLPTPPKRLGLWYSTNPYDRRNDAELAKMMMGLRVSQDRYQERGIQTEHDHDVKLVTAKGLDNSGFIPREKIWSHPRYLPQAPVPLSKADRKRWTKVIDNWTLGPERAPKKQVRFAKDVDYEPKRATFIVPEKKAPQKPQSKINWSHLLILILMLLLWWSNLGSRPEDKKYTWKMANKEPEEFAAQLRNSHGEMDSRAVRILEFEVGRFSDIDPGVSG</sequence>
<keyword evidence="2" id="KW-1133">Transmembrane helix</keyword>
<keyword evidence="2" id="KW-0472">Membrane</keyword>
<organism evidence="3 4">
    <name type="scientific">Aspergillus pseudoustus</name>
    <dbReference type="NCBI Taxonomy" id="1810923"/>
    <lineage>
        <taxon>Eukaryota</taxon>
        <taxon>Fungi</taxon>
        <taxon>Dikarya</taxon>
        <taxon>Ascomycota</taxon>
        <taxon>Pezizomycotina</taxon>
        <taxon>Eurotiomycetes</taxon>
        <taxon>Eurotiomycetidae</taxon>
        <taxon>Eurotiales</taxon>
        <taxon>Aspergillaceae</taxon>
        <taxon>Aspergillus</taxon>
        <taxon>Aspergillus subgen. Nidulantes</taxon>
    </lineage>
</organism>
<feature type="transmembrane region" description="Helical" evidence="2">
    <location>
        <begin position="586"/>
        <end position="603"/>
    </location>
</feature>
<accession>A0ABR4K0D8</accession>
<keyword evidence="2" id="KW-0812">Transmembrane</keyword>
<evidence type="ECO:0000313" key="3">
    <source>
        <dbReference type="EMBL" id="KAL2844588.1"/>
    </source>
</evidence>
<evidence type="ECO:0000256" key="1">
    <source>
        <dbReference type="SAM" id="MobiDB-lite"/>
    </source>
</evidence>
<dbReference type="Proteomes" id="UP001610446">
    <property type="component" value="Unassembled WGS sequence"/>
</dbReference>
<feature type="region of interest" description="Disordered" evidence="1">
    <location>
        <begin position="1"/>
        <end position="83"/>
    </location>
</feature>
<feature type="compositionally biased region" description="Basic and acidic residues" evidence="1">
    <location>
        <begin position="117"/>
        <end position="141"/>
    </location>
</feature>
<name>A0ABR4K0D8_9EURO</name>
<evidence type="ECO:0000256" key="2">
    <source>
        <dbReference type="SAM" id="Phobius"/>
    </source>
</evidence>